<feature type="region of interest" description="Disordered" evidence="1">
    <location>
        <begin position="28"/>
        <end position="47"/>
    </location>
</feature>
<accession>A0A438C1C4</accession>
<reference evidence="2 3" key="1">
    <citation type="journal article" date="2018" name="PLoS Genet.">
        <title>Population sequencing reveals clonal diversity and ancestral inbreeding in the grapevine cultivar Chardonnay.</title>
        <authorList>
            <person name="Roach M.J."/>
            <person name="Johnson D.L."/>
            <person name="Bohlmann J."/>
            <person name="van Vuuren H.J."/>
            <person name="Jones S.J."/>
            <person name="Pretorius I.S."/>
            <person name="Schmidt S.A."/>
            <person name="Borneman A.R."/>
        </authorList>
    </citation>
    <scope>NUCLEOTIDE SEQUENCE [LARGE SCALE GENOMIC DNA]</scope>
    <source>
        <strain evidence="3">cv. Chardonnay</strain>
        <tissue evidence="2">Leaf</tissue>
    </source>
</reference>
<dbReference type="Proteomes" id="UP000288805">
    <property type="component" value="Unassembled WGS sequence"/>
</dbReference>
<proteinExistence type="predicted"/>
<evidence type="ECO:0000313" key="2">
    <source>
        <dbReference type="EMBL" id="RVW17037.1"/>
    </source>
</evidence>
<sequence>MGATLGSGSSIPPSFPVLGFQRLRGGLGGMTPLDNSREEVEPGKYSPVSEEYHMGPLCSSQSGFFCLGSLVRESLNIGLAKEEGVDPS</sequence>
<protein>
    <submittedName>
        <fullName evidence="2">Uncharacterized protein</fullName>
    </submittedName>
</protein>
<evidence type="ECO:0000313" key="3">
    <source>
        <dbReference type="Proteomes" id="UP000288805"/>
    </source>
</evidence>
<evidence type="ECO:0000256" key="1">
    <source>
        <dbReference type="SAM" id="MobiDB-lite"/>
    </source>
</evidence>
<organism evidence="2 3">
    <name type="scientific">Vitis vinifera</name>
    <name type="common">Grape</name>
    <dbReference type="NCBI Taxonomy" id="29760"/>
    <lineage>
        <taxon>Eukaryota</taxon>
        <taxon>Viridiplantae</taxon>
        <taxon>Streptophyta</taxon>
        <taxon>Embryophyta</taxon>
        <taxon>Tracheophyta</taxon>
        <taxon>Spermatophyta</taxon>
        <taxon>Magnoliopsida</taxon>
        <taxon>eudicotyledons</taxon>
        <taxon>Gunneridae</taxon>
        <taxon>Pentapetalae</taxon>
        <taxon>rosids</taxon>
        <taxon>Vitales</taxon>
        <taxon>Vitaceae</taxon>
        <taxon>Viteae</taxon>
        <taxon>Vitis</taxon>
    </lineage>
</organism>
<dbReference type="AlphaFoldDB" id="A0A438C1C4"/>
<gene>
    <name evidence="2" type="ORF">CK203_070630</name>
</gene>
<name>A0A438C1C4_VITVI</name>
<dbReference type="EMBL" id="QGNW01002582">
    <property type="protein sequence ID" value="RVW17037.1"/>
    <property type="molecule type" value="Genomic_DNA"/>
</dbReference>
<comment type="caution">
    <text evidence="2">The sequence shown here is derived from an EMBL/GenBank/DDBJ whole genome shotgun (WGS) entry which is preliminary data.</text>
</comment>